<keyword evidence="2" id="KW-0805">Transcription regulation</keyword>
<dbReference type="InterPro" id="IPR011711">
    <property type="entry name" value="GntR_C"/>
</dbReference>
<keyword evidence="7" id="KW-1185">Reference proteome</keyword>
<dbReference type="Gene3D" id="1.20.120.530">
    <property type="entry name" value="GntR ligand-binding domain-like"/>
    <property type="match status" value="1"/>
</dbReference>
<organism evidence="6 7">
    <name type="scientific">Arthrobacter hankyongi</name>
    <dbReference type="NCBI Taxonomy" id="2904801"/>
    <lineage>
        <taxon>Bacteria</taxon>
        <taxon>Bacillati</taxon>
        <taxon>Actinomycetota</taxon>
        <taxon>Actinomycetes</taxon>
        <taxon>Micrococcales</taxon>
        <taxon>Micrococcaceae</taxon>
        <taxon>Arthrobacter</taxon>
    </lineage>
</organism>
<evidence type="ECO:0000256" key="4">
    <source>
        <dbReference type="ARBA" id="ARBA00023163"/>
    </source>
</evidence>
<evidence type="ECO:0000256" key="2">
    <source>
        <dbReference type="ARBA" id="ARBA00023015"/>
    </source>
</evidence>
<proteinExistence type="predicted"/>
<gene>
    <name evidence="6" type="ORF">LVY72_16215</name>
</gene>
<feature type="domain" description="GntR C-terminal" evidence="5">
    <location>
        <begin position="1"/>
        <end position="117"/>
    </location>
</feature>
<accession>A0ABS9L9T8</accession>
<comment type="caution">
    <text evidence="6">The sequence shown here is derived from an EMBL/GenBank/DDBJ whole genome shotgun (WGS) entry which is preliminary data.</text>
</comment>
<dbReference type="Proteomes" id="UP001165368">
    <property type="component" value="Unassembled WGS sequence"/>
</dbReference>
<dbReference type="PANTHER" id="PTHR43537:SF34">
    <property type="entry name" value="PYRUVATE DEHYDROGENASE COMPLEX REPRESSOR"/>
    <property type="match status" value="1"/>
</dbReference>
<dbReference type="SUPFAM" id="SSF48008">
    <property type="entry name" value="GntR ligand-binding domain-like"/>
    <property type="match status" value="1"/>
</dbReference>
<reference evidence="6" key="1">
    <citation type="submission" date="2022-01" db="EMBL/GenBank/DDBJ databases">
        <authorList>
            <person name="Jo J.-H."/>
            <person name="Im W.-T."/>
        </authorList>
    </citation>
    <scope>NUCLEOTIDE SEQUENCE</scope>
    <source>
        <strain evidence="6">I2-34</strain>
    </source>
</reference>
<evidence type="ECO:0000256" key="3">
    <source>
        <dbReference type="ARBA" id="ARBA00023125"/>
    </source>
</evidence>
<evidence type="ECO:0000256" key="1">
    <source>
        <dbReference type="ARBA" id="ARBA00022491"/>
    </source>
</evidence>
<dbReference type="EMBL" id="JAKLTQ010000013">
    <property type="protein sequence ID" value="MCG2623442.1"/>
    <property type="molecule type" value="Genomic_DNA"/>
</dbReference>
<evidence type="ECO:0000259" key="5">
    <source>
        <dbReference type="SMART" id="SM00895"/>
    </source>
</evidence>
<dbReference type="InterPro" id="IPR008920">
    <property type="entry name" value="TF_FadR/GntR_C"/>
</dbReference>
<keyword evidence="3" id="KW-0238">DNA-binding</keyword>
<keyword evidence="1" id="KW-0678">Repressor</keyword>
<protein>
    <submittedName>
        <fullName evidence="6">FCD domain-containing protein</fullName>
    </submittedName>
</protein>
<dbReference type="Pfam" id="PF07729">
    <property type="entry name" value="FCD"/>
    <property type="match status" value="1"/>
</dbReference>
<dbReference type="SMART" id="SM00895">
    <property type="entry name" value="FCD"/>
    <property type="match status" value="1"/>
</dbReference>
<keyword evidence="4" id="KW-0804">Transcription</keyword>
<evidence type="ECO:0000313" key="6">
    <source>
        <dbReference type="EMBL" id="MCG2623442.1"/>
    </source>
</evidence>
<sequence>MRRGIEPYIARLAAERRTEENLRILEPLTVFIRDEDAAEAGVERTSFHREIAKATQNLVFDGVMRTLITGPRRAEGFIKVIPKAQELWEAQHRGIFAAIRDGDGDLAERLMAEHMDHVSEAVQNIE</sequence>
<evidence type="ECO:0000313" key="7">
    <source>
        <dbReference type="Proteomes" id="UP001165368"/>
    </source>
</evidence>
<name>A0ABS9L9T8_9MICC</name>
<dbReference type="PANTHER" id="PTHR43537">
    <property type="entry name" value="TRANSCRIPTIONAL REGULATOR, GNTR FAMILY"/>
    <property type="match status" value="1"/>
</dbReference>